<keyword evidence="9" id="KW-0732">Signal</keyword>
<evidence type="ECO:0000256" key="6">
    <source>
        <dbReference type="ARBA" id="ARBA00022837"/>
    </source>
</evidence>
<evidence type="ECO:0000256" key="9">
    <source>
        <dbReference type="SAM" id="SignalP"/>
    </source>
</evidence>
<keyword evidence="6 8" id="KW-0106">Calcium</keyword>
<keyword evidence="5 8" id="KW-0720">Serine protease</keyword>
<dbReference type="PROSITE" id="PS51695">
    <property type="entry name" value="SEDOLISIN"/>
    <property type="match status" value="1"/>
</dbReference>
<reference evidence="11 12" key="1">
    <citation type="submission" date="2021-08" db="EMBL/GenBank/DDBJ databases">
        <title>Draft Genome Sequence of Phanerochaete sordida strain YK-624.</title>
        <authorList>
            <person name="Mori T."/>
            <person name="Dohra H."/>
            <person name="Suzuki T."/>
            <person name="Kawagishi H."/>
            <person name="Hirai H."/>
        </authorList>
    </citation>
    <scope>NUCLEOTIDE SEQUENCE [LARGE SCALE GENOMIC DNA]</scope>
    <source>
        <strain evidence="11 12">YK-624</strain>
    </source>
</reference>
<keyword evidence="2 8" id="KW-0645">Protease</keyword>
<evidence type="ECO:0000259" key="10">
    <source>
        <dbReference type="PROSITE" id="PS51695"/>
    </source>
</evidence>
<evidence type="ECO:0000256" key="3">
    <source>
        <dbReference type="ARBA" id="ARBA00022723"/>
    </source>
</evidence>
<dbReference type="GO" id="GO:0008240">
    <property type="term" value="F:tripeptidyl-peptidase activity"/>
    <property type="evidence" value="ECO:0007669"/>
    <property type="project" value="TreeGrafter"/>
</dbReference>
<dbReference type="PANTHER" id="PTHR14218:SF15">
    <property type="entry name" value="TRIPEPTIDYL-PEPTIDASE 1"/>
    <property type="match status" value="1"/>
</dbReference>
<dbReference type="OrthoDB" id="409122at2759"/>
<feature type="binding site" evidence="8">
    <location>
        <position position="536"/>
    </location>
    <ligand>
        <name>Ca(2+)</name>
        <dbReference type="ChEBI" id="CHEBI:29108"/>
    </ligand>
</feature>
<dbReference type="GO" id="GO:0004252">
    <property type="term" value="F:serine-type endopeptidase activity"/>
    <property type="evidence" value="ECO:0007669"/>
    <property type="project" value="UniProtKB-UniRule"/>
</dbReference>
<dbReference type="PANTHER" id="PTHR14218">
    <property type="entry name" value="PROTEASE S8 TRIPEPTIDYL PEPTIDASE I CLN2"/>
    <property type="match status" value="1"/>
</dbReference>
<dbReference type="SUPFAM" id="SSF54897">
    <property type="entry name" value="Protease propeptides/inhibitors"/>
    <property type="match status" value="1"/>
</dbReference>
<evidence type="ECO:0000256" key="1">
    <source>
        <dbReference type="ARBA" id="ARBA00004239"/>
    </source>
</evidence>
<organism evidence="11 12">
    <name type="scientific">Phanerochaete sordida</name>
    <dbReference type="NCBI Taxonomy" id="48140"/>
    <lineage>
        <taxon>Eukaryota</taxon>
        <taxon>Fungi</taxon>
        <taxon>Dikarya</taxon>
        <taxon>Basidiomycota</taxon>
        <taxon>Agaricomycotina</taxon>
        <taxon>Agaricomycetes</taxon>
        <taxon>Polyporales</taxon>
        <taxon>Phanerochaetaceae</taxon>
        <taxon>Phanerochaete</taxon>
    </lineage>
</organism>
<dbReference type="GO" id="GO:0006508">
    <property type="term" value="P:proteolysis"/>
    <property type="evidence" value="ECO:0007669"/>
    <property type="project" value="UniProtKB-KW"/>
</dbReference>
<sequence>MVATGFFLLSLFAVALGNPLARRAMTVHESRSDVPVGFVKQGPAAPDTVLDMRIALTQTDPEGLTDALMAVSTPGNALYQKFLTQDEVAKFTAPTKETADAVSAFLKENGITAQSISPAGDFLAFQTTVAKANEMFAADFSVFQEQDSGKLNLVTMEYSLPSALTQHVQFVHPTISFTRNTFTPPAFKPLKDVQPLASHPGNVSSDASVPASCVNVVTPACVQALYGVPATPATQSSNKISVAGFIDQFANNADLQSFLKALRPDIKAGTTFALQTLDGGTNSQTLSDAGVEADLDTQYTVGVATGVPVTFVSCGNNIKDSVGGFMDWSQFINSQASPPQVVTTSYGENENEISRAAANGLCNLFQQLGAKGTSVFYSSGDGGVGGSQSTRCTTFLATFPSGCPFMTSVGATQMNGQTSGVVETAASFSSGGFSNFFGTGSFQTSAVSGFLSKLGNTNSGKFNRTGRGFPDVAAIGNDVEIFSGGEEGLVAGTSCSSPIFASIISLINDRLAAQGKGPLGFLNPFLYGVAASTFTDITTGDNPGCNTNGFPAVAGWDPVTGLGTPNFAALLAAAESVS</sequence>
<evidence type="ECO:0000256" key="2">
    <source>
        <dbReference type="ARBA" id="ARBA00022670"/>
    </source>
</evidence>
<dbReference type="SMART" id="SM00944">
    <property type="entry name" value="Pro-kuma_activ"/>
    <property type="match status" value="1"/>
</dbReference>
<comment type="cofactor">
    <cofactor evidence="8">
        <name>Ca(2+)</name>
        <dbReference type="ChEBI" id="CHEBI:29108"/>
    </cofactor>
    <text evidence="8">Binds 1 Ca(2+) ion per subunit.</text>
</comment>
<dbReference type="CDD" id="cd04056">
    <property type="entry name" value="Peptidases_S53"/>
    <property type="match status" value="1"/>
</dbReference>
<evidence type="ECO:0000256" key="5">
    <source>
        <dbReference type="ARBA" id="ARBA00022825"/>
    </source>
</evidence>
<dbReference type="Proteomes" id="UP000703269">
    <property type="component" value="Unassembled WGS sequence"/>
</dbReference>
<dbReference type="Pfam" id="PF09286">
    <property type="entry name" value="Pro-kuma_activ"/>
    <property type="match status" value="1"/>
</dbReference>
<dbReference type="InterPro" id="IPR036852">
    <property type="entry name" value="Peptidase_S8/S53_dom_sf"/>
</dbReference>
<dbReference type="EMBL" id="BPQB01000053">
    <property type="protein sequence ID" value="GJE95891.1"/>
    <property type="molecule type" value="Genomic_DNA"/>
</dbReference>
<keyword evidence="12" id="KW-1185">Reference proteome</keyword>
<proteinExistence type="predicted"/>
<feature type="chain" id="PRO_5040229081" evidence="9">
    <location>
        <begin position="18"/>
        <end position="578"/>
    </location>
</feature>
<dbReference type="Gene3D" id="3.40.50.200">
    <property type="entry name" value="Peptidase S8/S53 domain"/>
    <property type="match status" value="1"/>
</dbReference>
<protein>
    <submittedName>
        <fullName evidence="11">S53 family peptidase</fullName>
    </submittedName>
</protein>
<dbReference type="InterPro" id="IPR030400">
    <property type="entry name" value="Sedolisin_dom"/>
</dbReference>
<dbReference type="AlphaFoldDB" id="A0A9P3LHU5"/>
<feature type="active site" description="Charge relay system" evidence="8">
    <location>
        <position position="494"/>
    </location>
</feature>
<evidence type="ECO:0000313" key="12">
    <source>
        <dbReference type="Proteomes" id="UP000703269"/>
    </source>
</evidence>
<dbReference type="GO" id="GO:0005576">
    <property type="term" value="C:extracellular region"/>
    <property type="evidence" value="ECO:0007669"/>
    <property type="project" value="UniProtKB-SubCell"/>
</dbReference>
<dbReference type="CDD" id="cd11377">
    <property type="entry name" value="Pro-peptidase_S53"/>
    <property type="match status" value="1"/>
</dbReference>
<evidence type="ECO:0000256" key="7">
    <source>
        <dbReference type="ARBA" id="ARBA00023145"/>
    </source>
</evidence>
<feature type="binding site" evidence="8">
    <location>
        <position position="555"/>
    </location>
    <ligand>
        <name>Ca(2+)</name>
        <dbReference type="ChEBI" id="CHEBI:29108"/>
    </ligand>
</feature>
<keyword evidence="7" id="KW-0865">Zymogen</keyword>
<comment type="subcellular location">
    <subcellularLocation>
        <location evidence="1">Secreted</location>
        <location evidence="1">Extracellular space</location>
    </subcellularLocation>
</comment>
<dbReference type="GO" id="GO:0046872">
    <property type="term" value="F:metal ion binding"/>
    <property type="evidence" value="ECO:0007669"/>
    <property type="project" value="UniProtKB-UniRule"/>
</dbReference>
<feature type="active site" description="Charge relay system" evidence="8">
    <location>
        <position position="292"/>
    </location>
</feature>
<gene>
    <name evidence="11" type="ORF">PsYK624_120820</name>
</gene>
<dbReference type="InterPro" id="IPR050819">
    <property type="entry name" value="Tripeptidyl-peptidase_I"/>
</dbReference>
<evidence type="ECO:0000256" key="4">
    <source>
        <dbReference type="ARBA" id="ARBA00022801"/>
    </source>
</evidence>
<keyword evidence="4 8" id="KW-0378">Hydrolase</keyword>
<evidence type="ECO:0000256" key="8">
    <source>
        <dbReference type="PROSITE-ProRule" id="PRU01032"/>
    </source>
</evidence>
<name>A0A9P3LHU5_9APHY</name>
<feature type="active site" description="Charge relay system" evidence="8">
    <location>
        <position position="296"/>
    </location>
</feature>
<feature type="signal peptide" evidence="9">
    <location>
        <begin position="1"/>
        <end position="17"/>
    </location>
</feature>
<comment type="caution">
    <text evidence="11">The sequence shown here is derived from an EMBL/GenBank/DDBJ whole genome shotgun (WGS) entry which is preliminary data.</text>
</comment>
<feature type="binding site" evidence="8">
    <location>
        <position position="557"/>
    </location>
    <ligand>
        <name>Ca(2+)</name>
        <dbReference type="ChEBI" id="CHEBI:29108"/>
    </ligand>
</feature>
<keyword evidence="3 8" id="KW-0479">Metal-binding</keyword>
<evidence type="ECO:0000313" key="11">
    <source>
        <dbReference type="EMBL" id="GJE95891.1"/>
    </source>
</evidence>
<dbReference type="InterPro" id="IPR015366">
    <property type="entry name" value="S53_propep"/>
</dbReference>
<feature type="binding site" evidence="8">
    <location>
        <position position="537"/>
    </location>
    <ligand>
        <name>Ca(2+)</name>
        <dbReference type="ChEBI" id="CHEBI:29108"/>
    </ligand>
</feature>
<accession>A0A9P3LHU5</accession>
<feature type="domain" description="Peptidase S53" evidence="10">
    <location>
        <begin position="216"/>
        <end position="577"/>
    </location>
</feature>
<dbReference type="SUPFAM" id="SSF52743">
    <property type="entry name" value="Subtilisin-like"/>
    <property type="match status" value="1"/>
</dbReference>